<evidence type="ECO:0000259" key="2">
    <source>
        <dbReference type="PROSITE" id="PS51880"/>
    </source>
</evidence>
<comment type="similarity">
    <text evidence="1">Belongs to the RelA/SpoT family.</text>
</comment>
<dbReference type="EMBL" id="SNRY01008817">
    <property type="protein sequence ID" value="KAA6307929.1"/>
    <property type="molecule type" value="Genomic_DNA"/>
</dbReference>
<dbReference type="InterPro" id="IPR033655">
    <property type="entry name" value="TGS_RelA/SpoT"/>
</dbReference>
<reference evidence="3" key="1">
    <citation type="submission" date="2019-03" db="EMBL/GenBank/DDBJ databases">
        <title>Single cell metagenomics reveals metabolic interactions within the superorganism composed of flagellate Streblomastix strix and complex community of Bacteroidetes bacteria on its surface.</title>
        <authorList>
            <person name="Treitli S.C."/>
            <person name="Kolisko M."/>
            <person name="Husnik F."/>
            <person name="Keeling P."/>
            <person name="Hampl V."/>
        </authorList>
    </citation>
    <scope>NUCLEOTIDE SEQUENCE</scope>
    <source>
        <strain evidence="3">STM</strain>
    </source>
</reference>
<feature type="domain" description="TGS" evidence="2">
    <location>
        <begin position="124"/>
        <end position="185"/>
    </location>
</feature>
<keyword evidence="3" id="KW-0808">Transferase</keyword>
<keyword evidence="3" id="KW-0418">Kinase</keyword>
<dbReference type="InterPro" id="IPR007685">
    <property type="entry name" value="RelA_SpoT"/>
</dbReference>
<dbReference type="SUPFAM" id="SSF81301">
    <property type="entry name" value="Nucleotidyltransferase"/>
    <property type="match status" value="1"/>
</dbReference>
<name>A0A5J4PH96_9ZZZZ</name>
<sequence>DSEEEKEKEKQECWQAYSIVTDMYQPNPKRLRDWLSIPKSNGYESLHITVMGPKGKWVEVQIRTRRMDEIAERGLAAHWRYKGVKTENGGLDDWLSSVREALEQHSESDSMKVMDQFKMDLYEDEVFVFTPKGDLFKMAKGATVLDFAFCVHTKLGSKCIGAKTNGKIVPLKYVLNSGDQVEIMTSGTQTPKQNWLNIATTTRARTKIRQALKELNAMQHDLAKEMLGRKFKNRKIDYDEAVMMRLIKRMGYKHITDFYQHIADG</sequence>
<dbReference type="InterPro" id="IPR004095">
    <property type="entry name" value="TGS"/>
</dbReference>
<dbReference type="GO" id="GO:0015969">
    <property type="term" value="P:guanosine tetraphosphate metabolic process"/>
    <property type="evidence" value="ECO:0007669"/>
    <property type="project" value="InterPro"/>
</dbReference>
<dbReference type="GO" id="GO:0005886">
    <property type="term" value="C:plasma membrane"/>
    <property type="evidence" value="ECO:0007669"/>
    <property type="project" value="TreeGrafter"/>
</dbReference>
<accession>A0A5J4PH96</accession>
<protein>
    <submittedName>
        <fullName evidence="3">GTP pyrophosphokinase</fullName>
        <ecNumber evidence="3">2.7.6.5</ecNumber>
    </submittedName>
</protein>
<dbReference type="SUPFAM" id="SSF81271">
    <property type="entry name" value="TGS-like"/>
    <property type="match status" value="1"/>
</dbReference>
<dbReference type="CDD" id="cd05399">
    <property type="entry name" value="NT_Rel-Spo_like"/>
    <property type="match status" value="1"/>
</dbReference>
<dbReference type="GO" id="GO:0008728">
    <property type="term" value="F:GTP diphosphokinase activity"/>
    <property type="evidence" value="ECO:0007669"/>
    <property type="project" value="UniProtKB-EC"/>
</dbReference>
<organism evidence="3">
    <name type="scientific">termite gut metagenome</name>
    <dbReference type="NCBI Taxonomy" id="433724"/>
    <lineage>
        <taxon>unclassified sequences</taxon>
        <taxon>metagenomes</taxon>
        <taxon>organismal metagenomes</taxon>
    </lineage>
</organism>
<dbReference type="PANTHER" id="PTHR21262:SF31">
    <property type="entry name" value="GTP PYROPHOSPHOKINASE"/>
    <property type="match status" value="1"/>
</dbReference>
<dbReference type="CDD" id="cd01668">
    <property type="entry name" value="TGS_RSH"/>
    <property type="match status" value="1"/>
</dbReference>
<dbReference type="Pfam" id="PF04607">
    <property type="entry name" value="RelA_SpoT"/>
    <property type="match status" value="1"/>
</dbReference>
<dbReference type="FunFam" id="3.10.20.30:FF:000002">
    <property type="entry name" value="GTP pyrophosphokinase (RelA/SpoT)"/>
    <property type="match status" value="1"/>
</dbReference>
<evidence type="ECO:0000256" key="1">
    <source>
        <dbReference type="ARBA" id="ARBA00007476"/>
    </source>
</evidence>
<feature type="non-terminal residue" evidence="3">
    <location>
        <position position="1"/>
    </location>
</feature>
<gene>
    <name evidence="3" type="ORF">EZS27_040397</name>
</gene>
<feature type="non-terminal residue" evidence="3">
    <location>
        <position position="265"/>
    </location>
</feature>
<dbReference type="PROSITE" id="PS51880">
    <property type="entry name" value="TGS"/>
    <property type="match status" value="1"/>
</dbReference>
<dbReference type="Gene3D" id="3.30.460.10">
    <property type="entry name" value="Beta Polymerase, domain 2"/>
    <property type="match status" value="1"/>
</dbReference>
<dbReference type="InterPro" id="IPR012676">
    <property type="entry name" value="TGS-like"/>
</dbReference>
<dbReference type="InterPro" id="IPR043519">
    <property type="entry name" value="NT_sf"/>
</dbReference>
<dbReference type="SMART" id="SM00954">
    <property type="entry name" value="RelA_SpoT"/>
    <property type="match status" value="1"/>
</dbReference>
<evidence type="ECO:0000313" key="3">
    <source>
        <dbReference type="EMBL" id="KAA6307929.1"/>
    </source>
</evidence>
<dbReference type="AlphaFoldDB" id="A0A5J4PH96"/>
<dbReference type="Pfam" id="PF02824">
    <property type="entry name" value="TGS"/>
    <property type="match status" value="1"/>
</dbReference>
<dbReference type="EC" id="2.7.6.5" evidence="3"/>
<dbReference type="PANTHER" id="PTHR21262">
    <property type="entry name" value="GUANOSINE-3',5'-BIS DIPHOSPHATE 3'-PYROPHOSPHOHYDROLASE"/>
    <property type="match status" value="1"/>
</dbReference>
<dbReference type="InterPro" id="IPR012675">
    <property type="entry name" value="Beta-grasp_dom_sf"/>
</dbReference>
<comment type="caution">
    <text evidence="3">The sequence shown here is derived from an EMBL/GenBank/DDBJ whole genome shotgun (WGS) entry which is preliminary data.</text>
</comment>
<dbReference type="Gene3D" id="3.10.20.30">
    <property type="match status" value="1"/>
</dbReference>
<dbReference type="GO" id="GO:0016301">
    <property type="term" value="F:kinase activity"/>
    <property type="evidence" value="ECO:0007669"/>
    <property type="project" value="UniProtKB-KW"/>
</dbReference>
<proteinExistence type="inferred from homology"/>